<accession>A0A0T5NRZ6</accession>
<dbReference type="Proteomes" id="UP000051295">
    <property type="component" value="Unassembled WGS sequence"/>
</dbReference>
<keyword evidence="1" id="KW-0812">Transmembrane</keyword>
<feature type="transmembrane region" description="Helical" evidence="1">
    <location>
        <begin position="127"/>
        <end position="154"/>
    </location>
</feature>
<evidence type="ECO:0008006" key="4">
    <source>
        <dbReference type="Google" id="ProtNLM"/>
    </source>
</evidence>
<dbReference type="PATRIC" id="fig|1641875.4.peg.863"/>
<feature type="transmembrane region" description="Helical" evidence="1">
    <location>
        <begin position="280"/>
        <end position="300"/>
    </location>
</feature>
<keyword evidence="1" id="KW-1133">Transmembrane helix</keyword>
<feature type="transmembrane region" description="Helical" evidence="1">
    <location>
        <begin position="393"/>
        <end position="420"/>
    </location>
</feature>
<feature type="transmembrane region" description="Helical" evidence="1">
    <location>
        <begin position="20"/>
        <end position="47"/>
    </location>
</feature>
<feature type="transmembrane region" description="Helical" evidence="1">
    <location>
        <begin position="205"/>
        <end position="223"/>
    </location>
</feature>
<feature type="transmembrane region" description="Helical" evidence="1">
    <location>
        <begin position="351"/>
        <end position="372"/>
    </location>
</feature>
<protein>
    <recommendedName>
        <fullName evidence="4">Sodium:sulfate symporter</fullName>
    </recommendedName>
</protein>
<dbReference type="RefSeq" id="WP_057794837.1">
    <property type="nucleotide sequence ID" value="NZ_LAXJ01000018.1"/>
</dbReference>
<dbReference type="STRING" id="1641875.XM53_15265"/>
<feature type="transmembrane region" description="Helical" evidence="1">
    <location>
        <begin position="85"/>
        <end position="106"/>
    </location>
</feature>
<feature type="transmembrane region" description="Helical" evidence="1">
    <location>
        <begin position="59"/>
        <end position="79"/>
    </location>
</feature>
<name>A0A0T5NRZ6_9RHOB</name>
<proteinExistence type="predicted"/>
<gene>
    <name evidence="2" type="ORF">XM53_15265</name>
</gene>
<reference evidence="2 3" key="1">
    <citation type="submission" date="2015-04" db="EMBL/GenBank/DDBJ databases">
        <title>The draft genome sequence of Roseovarius sp.R12b.</title>
        <authorList>
            <person name="Li G."/>
            <person name="Lai Q."/>
            <person name="Shao Z."/>
            <person name="Yan P."/>
        </authorList>
    </citation>
    <scope>NUCLEOTIDE SEQUENCE [LARGE SCALE GENOMIC DNA]</scope>
    <source>
        <strain evidence="2 3">R12B</strain>
    </source>
</reference>
<sequence length="462" mass="48009">MAKAPVIAGRVRDILNPALALYLLVAGAAAIVVPVPDIPTVFVLLALALLNHRGLNRPAWIIGGLVLGLCLWGWAGGWIDATGGLGRMTFLAAFLVALGLLSRAASRAPDIRKAAAVVANRPRGARYLFVTLGTHIFAIFLNFGAASLMATLLAQTRETLEKQNAVEDLTLSMLRGFGAMPMWSPLALSTIITLSILPEVDYFQILPYGLVAAALYLGAGYLASRGTRTAPAPDADQPTISRAMPPMPDQIILLRVVARVALLVAVAFVLHVAADLSMPASVLLAVLGFSLAWWAIQVAAQLAPGLHRELSATAASGVNEIVIVSCAGFLGAVIAWFVATFDGALPAPPDALVPALIALVPSGMVLGGHMALNPIVSASILLGVLHPLVPEPALVWLALAAIIGWGLTAASTPFTANVLITSRIMQLEPAPLLRGGNLKLTVLSLAALGLFLATCTVVSLQG</sequence>
<feature type="transmembrane region" description="Helical" evidence="1">
    <location>
        <begin position="321"/>
        <end position="339"/>
    </location>
</feature>
<comment type="caution">
    <text evidence="2">The sequence shown here is derived from an EMBL/GenBank/DDBJ whole genome shotgun (WGS) entry which is preliminary data.</text>
</comment>
<evidence type="ECO:0000256" key="1">
    <source>
        <dbReference type="SAM" id="Phobius"/>
    </source>
</evidence>
<feature type="transmembrane region" description="Helical" evidence="1">
    <location>
        <begin position="252"/>
        <end position="274"/>
    </location>
</feature>
<feature type="transmembrane region" description="Helical" evidence="1">
    <location>
        <begin position="440"/>
        <end position="460"/>
    </location>
</feature>
<evidence type="ECO:0000313" key="3">
    <source>
        <dbReference type="Proteomes" id="UP000051295"/>
    </source>
</evidence>
<keyword evidence="1" id="KW-0472">Membrane</keyword>
<organism evidence="2 3">
    <name type="scientific">Roseovarius atlanticus</name>
    <dbReference type="NCBI Taxonomy" id="1641875"/>
    <lineage>
        <taxon>Bacteria</taxon>
        <taxon>Pseudomonadati</taxon>
        <taxon>Pseudomonadota</taxon>
        <taxon>Alphaproteobacteria</taxon>
        <taxon>Rhodobacterales</taxon>
        <taxon>Roseobacteraceae</taxon>
        <taxon>Roseovarius</taxon>
    </lineage>
</organism>
<dbReference type="OrthoDB" id="7832851at2"/>
<evidence type="ECO:0000313" key="2">
    <source>
        <dbReference type="EMBL" id="KRS11633.1"/>
    </source>
</evidence>
<keyword evidence="3" id="KW-1185">Reference proteome</keyword>
<dbReference type="EMBL" id="LAXJ01000018">
    <property type="protein sequence ID" value="KRS11633.1"/>
    <property type="molecule type" value="Genomic_DNA"/>
</dbReference>
<dbReference type="AlphaFoldDB" id="A0A0T5NRZ6"/>